<dbReference type="InterPro" id="IPR036047">
    <property type="entry name" value="F-box-like_dom_sf"/>
</dbReference>
<evidence type="ECO:0008006" key="2">
    <source>
        <dbReference type="Google" id="ProtNLM"/>
    </source>
</evidence>
<accession>A0A0H5RBB5</accession>
<dbReference type="SUPFAM" id="SSF49785">
    <property type="entry name" value="Galactose-binding domain-like"/>
    <property type="match status" value="1"/>
</dbReference>
<dbReference type="EMBL" id="HACM01010470">
    <property type="protein sequence ID" value="CRZ10912.1"/>
    <property type="molecule type" value="Transcribed_RNA"/>
</dbReference>
<evidence type="ECO:0000313" key="1">
    <source>
        <dbReference type="EMBL" id="CRZ10912.1"/>
    </source>
</evidence>
<proteinExistence type="predicted"/>
<dbReference type="PANTHER" id="PTHR39741">
    <property type="entry name" value="F-BOX DOMAIN CONTAINING PROTEIN, EXPRESSED"/>
    <property type="match status" value="1"/>
</dbReference>
<dbReference type="AlphaFoldDB" id="A0A0H5RBB5"/>
<dbReference type="InterPro" id="IPR055336">
    <property type="entry name" value="At4g00755-like"/>
</dbReference>
<reference evidence="1" key="1">
    <citation type="submission" date="2015-04" db="EMBL/GenBank/DDBJ databases">
        <title>The genome sequence of the plant pathogenic Rhizarian Plasmodiophora brassicae reveals insights in its biotrophic life cycle and the origin of chitin synthesis.</title>
        <authorList>
            <person name="Schwelm A."/>
            <person name="Fogelqvist J."/>
            <person name="Knaust A."/>
            <person name="Julke S."/>
            <person name="Lilja T."/>
            <person name="Dhandapani V."/>
            <person name="Bonilla-Rosso G."/>
            <person name="Karlsson M."/>
            <person name="Shevchenko A."/>
            <person name="Choi S.R."/>
            <person name="Kim H.G."/>
            <person name="Park J.Y."/>
            <person name="Lim Y.P."/>
            <person name="Ludwig-Muller J."/>
            <person name="Dixelius C."/>
        </authorList>
    </citation>
    <scope>NUCLEOTIDE SEQUENCE</scope>
    <source>
        <tissue evidence="1">Potato root galls</tissue>
    </source>
</reference>
<organism evidence="1">
    <name type="scientific">Spongospora subterranea</name>
    <dbReference type="NCBI Taxonomy" id="70186"/>
    <lineage>
        <taxon>Eukaryota</taxon>
        <taxon>Sar</taxon>
        <taxon>Rhizaria</taxon>
        <taxon>Endomyxa</taxon>
        <taxon>Phytomyxea</taxon>
        <taxon>Plasmodiophorida</taxon>
        <taxon>Plasmodiophoridae</taxon>
        <taxon>Spongospora</taxon>
    </lineage>
</organism>
<protein>
    <recommendedName>
        <fullName evidence="2">F-box domain-containing protein</fullName>
    </recommendedName>
</protein>
<sequence>MIIDNFIDQISQFLATIDVCNLLLVCSAWMQVLDVPHVWKYQLSQRDSSRLAFPSAVPMSHLTSSQLRVLLKCMRTLSAPEMSYNVIDQGVYQSSSDDFSQGLDKTLDNRKSTFWSSTGSENQNSSDLLVYRLINGLCIIKRISITPFRAFYQRGMRCYSPMEARVVIRISENDESSTTFSSPWCQITNRDEPFEFPLGEVTVFGEWLRVELRGRWSKQSSDNLYYVCLRNVSAFGVPIAVAPDNMVVQVLYDYISGKGFSSLSFLEFCRKTHYNMEKVTNMIDRGRERVKVIATCDRLIQESNVMLLIPEASQLRDTNEIRDHVVNALNEHGGTEDVMQYLAVMYHFLDVKFTEEESYFLATALIKVDEMIFFHDLVSKFRITFSERLGDIFLTSEKYYEAMVCYCGAVIPDKILSTCALLCSQPDNLTTLDVLIRACDDKPVVVAEMAAILQRKHHPYICCLFIMKAVEQLYIDLAAASDILGVRFASKQDLDELVNSQNLLFTSSATSSLETINFSISF</sequence>
<dbReference type="SUPFAM" id="SSF81383">
    <property type="entry name" value="F-box domain"/>
    <property type="match status" value="1"/>
</dbReference>
<name>A0A0H5RBB5_9EUKA</name>
<dbReference type="InterPro" id="IPR008979">
    <property type="entry name" value="Galactose-bd-like_sf"/>
</dbReference>
<dbReference type="PANTHER" id="PTHR39741:SF2">
    <property type="entry name" value="F-BOX DOMAIN-CONTAINING PROTEIN"/>
    <property type="match status" value="1"/>
</dbReference>